<feature type="binding site" evidence="9">
    <location>
        <position position="102"/>
    </location>
    <ligand>
        <name>5-phospho-alpha-D-ribose 1-diphosphate</name>
        <dbReference type="ChEBI" id="CHEBI:58017"/>
        <note>ligand shared between dimeric partners</note>
    </ligand>
</feature>
<evidence type="ECO:0000256" key="6">
    <source>
        <dbReference type="ARBA" id="ARBA00022676"/>
    </source>
</evidence>
<feature type="binding site" evidence="9">
    <location>
        <position position="156"/>
    </location>
    <ligand>
        <name>orotate</name>
        <dbReference type="ChEBI" id="CHEBI:30839"/>
    </ligand>
</feature>
<evidence type="ECO:0000256" key="4">
    <source>
        <dbReference type="ARBA" id="ARBA00011738"/>
    </source>
</evidence>
<dbReference type="SUPFAM" id="SSF53271">
    <property type="entry name" value="PRTase-like"/>
    <property type="match status" value="1"/>
</dbReference>
<comment type="catalytic activity">
    <reaction evidence="9">
        <text>orotidine 5'-phosphate + diphosphate = orotate + 5-phospho-alpha-D-ribose 1-diphosphate</text>
        <dbReference type="Rhea" id="RHEA:10380"/>
        <dbReference type="ChEBI" id="CHEBI:30839"/>
        <dbReference type="ChEBI" id="CHEBI:33019"/>
        <dbReference type="ChEBI" id="CHEBI:57538"/>
        <dbReference type="ChEBI" id="CHEBI:58017"/>
        <dbReference type="EC" id="2.4.2.10"/>
    </reaction>
</comment>
<organism evidence="11 12">
    <name type="scientific">Pseudomonas fluorescens</name>
    <dbReference type="NCBI Taxonomy" id="294"/>
    <lineage>
        <taxon>Bacteria</taxon>
        <taxon>Pseudomonadati</taxon>
        <taxon>Pseudomonadota</taxon>
        <taxon>Gammaproteobacteria</taxon>
        <taxon>Pseudomonadales</taxon>
        <taxon>Pseudomonadaceae</taxon>
        <taxon>Pseudomonas</taxon>
    </lineage>
</organism>
<dbReference type="PANTHER" id="PTHR46683:SF1">
    <property type="entry name" value="OROTATE PHOSPHORIBOSYLTRANSFERASE 1-RELATED"/>
    <property type="match status" value="1"/>
</dbReference>
<dbReference type="EC" id="2.4.2.10" evidence="5 9"/>
<comment type="subunit">
    <text evidence="4 9">Homodimer.</text>
</comment>
<dbReference type="GO" id="GO:0000287">
    <property type="term" value="F:magnesium ion binding"/>
    <property type="evidence" value="ECO:0007669"/>
    <property type="project" value="UniProtKB-UniRule"/>
</dbReference>
<feature type="domain" description="Phosphoribosyltransferase" evidence="10">
    <location>
        <begin position="60"/>
        <end position="168"/>
    </location>
</feature>
<sequence>MNSKELLARFIVDEEIIRFGSFKLKSGRISPYFFNFGGLSDAGLLFRLAQYYAAHIKSSGVERYDVLFGPAYKGIPLVVSTAIALSKEQALLPYSFNSKEAKAYADGGLIVGSNLKGKKVLAVDDVITSGRTIQESKSIVEDAGGQLAGYLVALDRCEKMLDLDDSAVSRSYKQYGVKCTAVSDIWAVLHYMRSLTVHQDNVRRMEDYLEQYAAAPVDAWNEVAS</sequence>
<comment type="similarity">
    <text evidence="3 9">Belongs to the purine/pyrimidine phosphoribosyltransferase family. PyrE subfamily.</text>
</comment>
<comment type="function">
    <text evidence="1 9">Catalyzes the transfer of a ribosyl phosphate group from 5-phosphoribose 1-diphosphate to orotate, leading to the formation of orotidine monophosphate (OMP).</text>
</comment>
<keyword evidence="8 9" id="KW-0665">Pyrimidine biosynthesis</keyword>
<dbReference type="Gene3D" id="3.40.50.2020">
    <property type="match status" value="1"/>
</dbReference>
<dbReference type="CDD" id="cd06223">
    <property type="entry name" value="PRTases_typeI"/>
    <property type="match status" value="1"/>
</dbReference>
<feature type="binding site" description="in other chain" evidence="9">
    <location>
        <begin position="124"/>
        <end position="132"/>
    </location>
    <ligand>
        <name>5-phospho-alpha-D-ribose 1-diphosphate</name>
        <dbReference type="ChEBI" id="CHEBI:58017"/>
        <note>ligand shared between dimeric partners</note>
    </ligand>
</feature>
<comment type="pathway">
    <text evidence="2 9">Pyrimidine metabolism; UMP biosynthesis via de novo pathway; UMP from orotate: step 1/2.</text>
</comment>
<evidence type="ECO:0000256" key="2">
    <source>
        <dbReference type="ARBA" id="ARBA00004889"/>
    </source>
</evidence>
<keyword evidence="7 9" id="KW-0808">Transferase</keyword>
<dbReference type="GO" id="GO:0004588">
    <property type="term" value="F:orotate phosphoribosyltransferase activity"/>
    <property type="evidence" value="ECO:0007669"/>
    <property type="project" value="UniProtKB-UniRule"/>
</dbReference>
<protein>
    <recommendedName>
        <fullName evidence="5 9">Orotate phosphoribosyltransferase</fullName>
        <shortName evidence="9">OPRT</shortName>
        <shortName evidence="9">OPRTase</shortName>
        <ecNumber evidence="5 9">2.4.2.10</ecNumber>
    </recommendedName>
</protein>
<dbReference type="InterPro" id="IPR004467">
    <property type="entry name" value="Or_phspho_trans_dom"/>
</dbReference>
<dbReference type="Pfam" id="PF00156">
    <property type="entry name" value="Pribosyltran"/>
    <property type="match status" value="1"/>
</dbReference>
<comment type="caution">
    <text evidence="9">Lacks conserved residue(s) required for the propagation of feature annotation.</text>
</comment>
<evidence type="ECO:0000256" key="3">
    <source>
        <dbReference type="ARBA" id="ARBA00006340"/>
    </source>
</evidence>
<feature type="binding site" description="in other chain" evidence="9">
    <location>
        <position position="99"/>
    </location>
    <ligand>
        <name>5-phospho-alpha-D-ribose 1-diphosphate</name>
        <dbReference type="ChEBI" id="CHEBI:58017"/>
        <note>ligand shared between dimeric partners</note>
    </ligand>
</feature>
<evidence type="ECO:0000256" key="8">
    <source>
        <dbReference type="ARBA" id="ARBA00022975"/>
    </source>
</evidence>
<evidence type="ECO:0000256" key="5">
    <source>
        <dbReference type="ARBA" id="ARBA00011971"/>
    </source>
</evidence>
<dbReference type="Proteomes" id="UP000385207">
    <property type="component" value="Unassembled WGS sequence"/>
</dbReference>
<evidence type="ECO:0000259" key="10">
    <source>
        <dbReference type="Pfam" id="PF00156"/>
    </source>
</evidence>
<dbReference type="AlphaFoldDB" id="A0A5E7JWH6"/>
<evidence type="ECO:0000256" key="9">
    <source>
        <dbReference type="HAMAP-Rule" id="MF_01208"/>
    </source>
</evidence>
<dbReference type="NCBIfam" id="TIGR00336">
    <property type="entry name" value="pyrE"/>
    <property type="match status" value="1"/>
</dbReference>
<dbReference type="PANTHER" id="PTHR46683">
    <property type="entry name" value="OROTATE PHOSPHORIBOSYLTRANSFERASE 1-RELATED"/>
    <property type="match status" value="1"/>
</dbReference>
<name>A0A5E7JWH6_PSEFL</name>
<keyword evidence="6 9" id="KW-0328">Glycosyltransferase</keyword>
<proteinExistence type="inferred from homology"/>
<evidence type="ECO:0000256" key="7">
    <source>
        <dbReference type="ARBA" id="ARBA00022679"/>
    </source>
</evidence>
<evidence type="ECO:0000256" key="1">
    <source>
        <dbReference type="ARBA" id="ARBA00003769"/>
    </source>
</evidence>
<dbReference type="RefSeq" id="WP_191632912.1">
    <property type="nucleotide sequence ID" value="NZ_CABVII010000009.1"/>
</dbReference>
<dbReference type="EMBL" id="CABVII010000009">
    <property type="protein sequence ID" value="VVO93991.1"/>
    <property type="molecule type" value="Genomic_DNA"/>
</dbReference>
<keyword evidence="9" id="KW-0460">Magnesium</keyword>
<dbReference type="InterPro" id="IPR029057">
    <property type="entry name" value="PRTase-like"/>
</dbReference>
<gene>
    <name evidence="11" type="primary">pyrE_2</name>
    <name evidence="9" type="synonym">pyrE</name>
    <name evidence="11" type="ORF">PS862_02488</name>
</gene>
<reference evidence="11 12" key="1">
    <citation type="submission" date="2019-09" db="EMBL/GenBank/DDBJ databases">
        <authorList>
            <person name="Chandra G."/>
            <person name="Truman W A."/>
        </authorList>
    </citation>
    <scope>NUCLEOTIDE SEQUENCE [LARGE SCALE GENOMIC DNA]</scope>
    <source>
        <strain evidence="11">PS862</strain>
    </source>
</reference>
<feature type="binding site" description="in other chain" evidence="9">
    <location>
        <begin position="72"/>
        <end position="73"/>
    </location>
    <ligand>
        <name>5-phospho-alpha-D-ribose 1-diphosphate</name>
        <dbReference type="ChEBI" id="CHEBI:58017"/>
        <note>ligand shared between dimeric partners</note>
    </ligand>
</feature>
<accession>A0A5E7JWH6</accession>
<feature type="binding site" evidence="9">
    <location>
        <begin position="33"/>
        <end position="34"/>
    </location>
    <ligand>
        <name>orotate</name>
        <dbReference type="ChEBI" id="CHEBI:30839"/>
    </ligand>
</feature>
<evidence type="ECO:0000313" key="11">
    <source>
        <dbReference type="EMBL" id="VVO93991.1"/>
    </source>
</evidence>
<evidence type="ECO:0000313" key="12">
    <source>
        <dbReference type="Proteomes" id="UP000385207"/>
    </source>
</evidence>
<dbReference type="UniPathway" id="UPA00070">
    <property type="reaction ID" value="UER00119"/>
</dbReference>
<dbReference type="InterPro" id="IPR000836">
    <property type="entry name" value="PRTase_dom"/>
</dbReference>
<dbReference type="InterPro" id="IPR023031">
    <property type="entry name" value="OPRT"/>
</dbReference>
<dbReference type="GO" id="GO:0005737">
    <property type="term" value="C:cytoplasm"/>
    <property type="evidence" value="ECO:0007669"/>
    <property type="project" value="TreeGrafter"/>
</dbReference>
<dbReference type="HAMAP" id="MF_01208">
    <property type="entry name" value="PyrE"/>
    <property type="match status" value="1"/>
</dbReference>
<dbReference type="GO" id="GO:0046132">
    <property type="term" value="P:pyrimidine ribonucleoside biosynthetic process"/>
    <property type="evidence" value="ECO:0007669"/>
    <property type="project" value="TreeGrafter"/>
</dbReference>
<comment type="cofactor">
    <cofactor evidence="9">
        <name>Mg(2+)</name>
        <dbReference type="ChEBI" id="CHEBI:18420"/>
    </cofactor>
</comment>
<feature type="binding site" evidence="9">
    <location>
        <position position="128"/>
    </location>
    <ligand>
        <name>orotate</name>
        <dbReference type="ChEBI" id="CHEBI:30839"/>
    </ligand>
</feature>
<feature type="binding site" description="in other chain" evidence="9">
    <location>
        <position position="25"/>
    </location>
    <ligand>
        <name>5-phospho-alpha-D-ribose 1-diphosphate</name>
        <dbReference type="ChEBI" id="CHEBI:58017"/>
        <note>ligand shared between dimeric partners</note>
    </ligand>
</feature>
<dbReference type="GO" id="GO:0006207">
    <property type="term" value="P:'de novo' pyrimidine nucleobase biosynthetic process"/>
    <property type="evidence" value="ECO:0007669"/>
    <property type="project" value="TreeGrafter"/>
</dbReference>
<dbReference type="GO" id="GO:0044205">
    <property type="term" value="P:'de novo' UMP biosynthetic process"/>
    <property type="evidence" value="ECO:0007669"/>
    <property type="project" value="UniProtKB-UniRule"/>
</dbReference>